<dbReference type="EMBL" id="CP046622">
    <property type="protein sequence ID" value="QGW84652.1"/>
    <property type="molecule type" value="Genomic_DNA"/>
</dbReference>
<reference evidence="1 2" key="1">
    <citation type="submission" date="2019-12" db="EMBL/GenBank/DDBJ databases">
        <title>Hybrid Genome Assemblies of two High G+C Isolates from Undergraduate Microbiology Courses.</title>
        <authorList>
            <person name="Ne Ville C.J."/>
            <person name="Enright D."/>
            <person name="Hernandez I."/>
            <person name="Dodsworth J."/>
            <person name="Orwin P.M."/>
        </authorList>
    </citation>
    <scope>NUCLEOTIDE SEQUENCE [LARGE SCALE GENOMIC DNA]</scope>
    <source>
        <strain evidence="1 2">CSUSB</strain>
    </source>
</reference>
<accession>A0A6I6HPZ8</accession>
<dbReference type="RefSeq" id="WP_157616364.1">
    <property type="nucleotide sequence ID" value="NZ_CP046622.1"/>
</dbReference>
<dbReference type="OrthoDB" id="6460891at2"/>
<proteinExistence type="predicted"/>
<dbReference type="Pfam" id="PF10932">
    <property type="entry name" value="DUF2783"/>
    <property type="match status" value="1"/>
</dbReference>
<protein>
    <submittedName>
        <fullName evidence="1">DUF2783 domain-containing protein</fullName>
    </submittedName>
</protein>
<name>A0A6I6HPZ8_VARPD</name>
<sequence>MITEPRIPDPDGFYAALLAAHEGLSETQSADLNARLVLLLANQCGDQTVLLDCIRAAAEDLTTNPAP</sequence>
<evidence type="ECO:0000313" key="2">
    <source>
        <dbReference type="Proteomes" id="UP000425817"/>
    </source>
</evidence>
<gene>
    <name evidence="1" type="ORF">GOQ09_25110</name>
</gene>
<dbReference type="InterPro" id="IPR021233">
    <property type="entry name" value="DUF2783"/>
</dbReference>
<dbReference type="Proteomes" id="UP000425817">
    <property type="component" value="Chromosome"/>
</dbReference>
<dbReference type="AlphaFoldDB" id="A0A6I6HPZ8"/>
<evidence type="ECO:0000313" key="1">
    <source>
        <dbReference type="EMBL" id="QGW84652.1"/>
    </source>
</evidence>
<organism evidence="1 2">
    <name type="scientific">Variovorax paradoxus</name>
    <dbReference type="NCBI Taxonomy" id="34073"/>
    <lineage>
        <taxon>Bacteria</taxon>
        <taxon>Pseudomonadati</taxon>
        <taxon>Pseudomonadota</taxon>
        <taxon>Betaproteobacteria</taxon>
        <taxon>Burkholderiales</taxon>
        <taxon>Comamonadaceae</taxon>
        <taxon>Variovorax</taxon>
    </lineage>
</organism>